<gene>
    <name evidence="2" type="ORF">E2C01_001617</name>
</gene>
<comment type="caution">
    <text evidence="2">The sequence shown here is derived from an EMBL/GenBank/DDBJ whole genome shotgun (WGS) entry which is preliminary data.</text>
</comment>
<dbReference type="AlphaFoldDB" id="A0A5B7CKV7"/>
<dbReference type="EMBL" id="VSRR010000052">
    <property type="protein sequence ID" value="MPC09016.1"/>
    <property type="molecule type" value="Genomic_DNA"/>
</dbReference>
<dbReference type="Proteomes" id="UP000324222">
    <property type="component" value="Unassembled WGS sequence"/>
</dbReference>
<reference evidence="2 3" key="1">
    <citation type="submission" date="2019-05" db="EMBL/GenBank/DDBJ databases">
        <title>Another draft genome of Portunus trituberculatus and its Hox gene families provides insights of decapod evolution.</title>
        <authorList>
            <person name="Jeong J.-H."/>
            <person name="Song I."/>
            <person name="Kim S."/>
            <person name="Choi T."/>
            <person name="Kim D."/>
            <person name="Ryu S."/>
            <person name="Kim W."/>
        </authorList>
    </citation>
    <scope>NUCLEOTIDE SEQUENCE [LARGE SCALE GENOMIC DNA]</scope>
    <source>
        <tissue evidence="2">Muscle</tissue>
    </source>
</reference>
<organism evidence="2 3">
    <name type="scientific">Portunus trituberculatus</name>
    <name type="common">Swimming crab</name>
    <name type="synonym">Neptunus trituberculatus</name>
    <dbReference type="NCBI Taxonomy" id="210409"/>
    <lineage>
        <taxon>Eukaryota</taxon>
        <taxon>Metazoa</taxon>
        <taxon>Ecdysozoa</taxon>
        <taxon>Arthropoda</taxon>
        <taxon>Crustacea</taxon>
        <taxon>Multicrustacea</taxon>
        <taxon>Malacostraca</taxon>
        <taxon>Eumalacostraca</taxon>
        <taxon>Eucarida</taxon>
        <taxon>Decapoda</taxon>
        <taxon>Pleocyemata</taxon>
        <taxon>Brachyura</taxon>
        <taxon>Eubrachyura</taxon>
        <taxon>Portunoidea</taxon>
        <taxon>Portunidae</taxon>
        <taxon>Portuninae</taxon>
        <taxon>Portunus</taxon>
    </lineage>
</organism>
<accession>A0A5B7CKV7</accession>
<keyword evidence="3" id="KW-1185">Reference proteome</keyword>
<protein>
    <submittedName>
        <fullName evidence="2">Uncharacterized protein</fullName>
    </submittedName>
</protein>
<name>A0A5B7CKV7_PORTR</name>
<feature type="region of interest" description="Disordered" evidence="1">
    <location>
        <begin position="40"/>
        <end position="62"/>
    </location>
</feature>
<sequence length="62" mass="7027">MEFQKLFIYDLPRFAPFARELGIISQYKAAIHCRQPPFERSGDGCMSRDVCESGSDDGAPRD</sequence>
<evidence type="ECO:0000313" key="2">
    <source>
        <dbReference type="EMBL" id="MPC09016.1"/>
    </source>
</evidence>
<proteinExistence type="predicted"/>
<evidence type="ECO:0000313" key="3">
    <source>
        <dbReference type="Proteomes" id="UP000324222"/>
    </source>
</evidence>
<evidence type="ECO:0000256" key="1">
    <source>
        <dbReference type="SAM" id="MobiDB-lite"/>
    </source>
</evidence>